<keyword evidence="2" id="KW-0808">Transferase</keyword>
<keyword evidence="2" id="KW-0614">Plasmid</keyword>
<dbReference type="GO" id="GO:0016757">
    <property type="term" value="F:glycosyltransferase activity"/>
    <property type="evidence" value="ECO:0007669"/>
    <property type="project" value="UniProtKB-KW"/>
</dbReference>
<dbReference type="Gene3D" id="3.30.1310.20">
    <property type="entry name" value="PRTase-like"/>
    <property type="match status" value="1"/>
</dbReference>
<keyword evidence="3" id="KW-1185">Reference proteome</keyword>
<dbReference type="Gene3D" id="3.40.50.2020">
    <property type="match status" value="1"/>
</dbReference>
<dbReference type="eggNOG" id="COG1926">
    <property type="taxonomic scope" value="Bacteria"/>
</dbReference>
<sequence length="222" mass="23509">MIARGTAMFADRTDAGRRLGAALSGRRGGSVLVLALPRGGVPVGLEVARALDAPLDVLLVRKITAPAHPELAIGAVVDGSTPQLLLDDQLVAATGATAEHIAAEKARQLREIERRRQAYRGTRPAPEIRGRTVIVVDDGIATGATMRIALRALARSGAARVIVAVPVAPPDVLELIRAEADEVVCLRTPEPFHAVGFHYDDFDQTSDEEVVRALAEAGRGRD</sequence>
<dbReference type="InterPro" id="IPR000836">
    <property type="entry name" value="PRTase_dom"/>
</dbReference>
<organism evidence="2 3">
    <name type="scientific">Paracoccus denitrificans (strain Pd 1222)</name>
    <dbReference type="NCBI Taxonomy" id="318586"/>
    <lineage>
        <taxon>Bacteria</taxon>
        <taxon>Pseudomonadati</taxon>
        <taxon>Pseudomonadota</taxon>
        <taxon>Alphaproteobacteria</taxon>
        <taxon>Rhodobacterales</taxon>
        <taxon>Paracoccaceae</taxon>
        <taxon>Paracoccus</taxon>
    </lineage>
</organism>
<keyword evidence="2" id="KW-0328">Glycosyltransferase</keyword>
<dbReference type="SUPFAM" id="SSF53271">
    <property type="entry name" value="PRTase-like"/>
    <property type="match status" value="1"/>
</dbReference>
<dbReference type="AlphaFoldDB" id="A1BB81"/>
<evidence type="ECO:0000313" key="3">
    <source>
        <dbReference type="Proteomes" id="UP000000361"/>
    </source>
</evidence>
<evidence type="ECO:0000259" key="1">
    <source>
        <dbReference type="Pfam" id="PF00156"/>
    </source>
</evidence>
<dbReference type="KEGG" id="pde:Pden_4714"/>
<reference evidence="3" key="1">
    <citation type="submission" date="2006-12" db="EMBL/GenBank/DDBJ databases">
        <title>Complete sequence of plasmid 1 of Paracoccus denitrificans PD1222.</title>
        <authorList>
            <person name="Copeland A."/>
            <person name="Lucas S."/>
            <person name="Lapidus A."/>
            <person name="Barry K."/>
            <person name="Detter J.C."/>
            <person name="Glavina del Rio T."/>
            <person name="Hammon N."/>
            <person name="Israni S."/>
            <person name="Dalin E."/>
            <person name="Tice H."/>
            <person name="Pitluck S."/>
            <person name="Munk A.C."/>
            <person name="Brettin T."/>
            <person name="Bruce D."/>
            <person name="Han C."/>
            <person name="Tapia R."/>
            <person name="Gilna P."/>
            <person name="Schmutz J."/>
            <person name="Larimer F."/>
            <person name="Land M."/>
            <person name="Hauser L."/>
            <person name="Kyrpides N."/>
            <person name="Lykidis A."/>
            <person name="Spiro S."/>
            <person name="Richardson D.J."/>
            <person name="Moir J.W.B."/>
            <person name="Ferguson S.J."/>
            <person name="van Spanning R.J.M."/>
            <person name="Richardson P."/>
        </authorList>
    </citation>
    <scope>NUCLEOTIDE SEQUENCE [LARGE SCALE GENOMIC DNA]</scope>
    <source>
        <strain evidence="3">Pd 1222</strain>
        <plasmid evidence="3">pPD1222</plasmid>
    </source>
</reference>
<feature type="domain" description="Phosphoribosyltransferase" evidence="1">
    <location>
        <begin position="25"/>
        <end position="200"/>
    </location>
</feature>
<dbReference type="CDD" id="cd06223">
    <property type="entry name" value="PRTases_typeI"/>
    <property type="match status" value="1"/>
</dbReference>
<proteinExistence type="predicted"/>
<geneLocation type="plasmid" evidence="3">
    <name>pPD1222</name>
</geneLocation>
<gene>
    <name evidence="2" type="ordered locus">Pden_4714</name>
</gene>
<protein>
    <submittedName>
        <fullName evidence="2">Phosphoribosyltransferase</fullName>
    </submittedName>
</protein>
<name>A1BB81_PARDP</name>
<dbReference type="InterPro" id="IPR029057">
    <property type="entry name" value="PRTase-like"/>
</dbReference>
<dbReference type="Pfam" id="PF00156">
    <property type="entry name" value="Pribosyltran"/>
    <property type="match status" value="1"/>
</dbReference>
<dbReference type="Proteomes" id="UP000000361">
    <property type="component" value="Chromosome 1"/>
</dbReference>
<dbReference type="EMBL" id="CP000491">
    <property type="protein sequence ID" value="ABL72775.1"/>
    <property type="molecule type" value="Genomic_DNA"/>
</dbReference>
<evidence type="ECO:0000313" key="2">
    <source>
        <dbReference type="EMBL" id="ABL72775.1"/>
    </source>
</evidence>
<accession>A1BB81</accession>
<dbReference type="HOGENOM" id="CLU_083583_0_0_5"/>
<dbReference type="OrthoDB" id="9810066at2"/>
<dbReference type="EnsemblBacteria" id="ABL72775">
    <property type="protein sequence ID" value="ABL72775"/>
    <property type="gene ID" value="Pden_4714"/>
</dbReference>